<dbReference type="Proteomes" id="UP000320421">
    <property type="component" value="Chromosome"/>
</dbReference>
<dbReference type="PANTHER" id="PTHR43135:SF3">
    <property type="entry name" value="ALPHA-D-RIBOSE 1-METHYLPHOSPHONATE 5-TRIPHOSPHATE DIPHOSPHATASE"/>
    <property type="match status" value="1"/>
</dbReference>
<feature type="domain" description="Amidohydrolase-related" evidence="3">
    <location>
        <begin position="1344"/>
        <end position="1425"/>
    </location>
</feature>
<dbReference type="EMBL" id="CP036266">
    <property type="protein sequence ID" value="QDT20615.1"/>
    <property type="molecule type" value="Genomic_DNA"/>
</dbReference>
<protein>
    <submittedName>
        <fullName evidence="4">D-phenylhydantoinase</fullName>
        <ecNumber evidence="4">3.5.2.-</ecNumber>
    </submittedName>
</protein>
<dbReference type="InterPro" id="IPR032466">
    <property type="entry name" value="Metal_Hydrolase"/>
</dbReference>
<dbReference type="Gene3D" id="2.30.40.10">
    <property type="entry name" value="Urease, subunit C, domain 1"/>
    <property type="match status" value="1"/>
</dbReference>
<gene>
    <name evidence="4" type="primary">hyuA</name>
    <name evidence="4" type="ORF">HG66A1_24030</name>
</gene>
<dbReference type="Gene3D" id="3.20.20.140">
    <property type="entry name" value="Metal-dependent hydrolases"/>
    <property type="match status" value="4"/>
</dbReference>
<feature type="region of interest" description="Disordered" evidence="1">
    <location>
        <begin position="454"/>
        <end position="473"/>
    </location>
</feature>
<feature type="signal peptide" evidence="2">
    <location>
        <begin position="1"/>
        <end position="24"/>
    </location>
</feature>
<feature type="domain" description="Amidohydrolase-related" evidence="3">
    <location>
        <begin position="700"/>
        <end position="1015"/>
    </location>
</feature>
<organism evidence="4 5">
    <name type="scientific">Gimesia chilikensis</name>
    <dbReference type="NCBI Taxonomy" id="2605989"/>
    <lineage>
        <taxon>Bacteria</taxon>
        <taxon>Pseudomonadati</taxon>
        <taxon>Planctomycetota</taxon>
        <taxon>Planctomycetia</taxon>
        <taxon>Planctomycetales</taxon>
        <taxon>Planctomycetaceae</taxon>
        <taxon>Gimesia</taxon>
    </lineage>
</organism>
<keyword evidence="5" id="KW-1185">Reference proteome</keyword>
<accession>A0A517PMM0</accession>
<dbReference type="SUPFAM" id="SSF51556">
    <property type="entry name" value="Metallo-dependent hydrolases"/>
    <property type="match status" value="3"/>
</dbReference>
<name>A0A517PMM0_9PLAN</name>
<feature type="region of interest" description="Disordered" evidence="1">
    <location>
        <begin position="1456"/>
        <end position="1483"/>
    </location>
</feature>
<dbReference type="OrthoDB" id="9802793at2"/>
<feature type="domain" description="Amidohydrolase-related" evidence="3">
    <location>
        <begin position="355"/>
        <end position="446"/>
    </location>
</feature>
<evidence type="ECO:0000256" key="2">
    <source>
        <dbReference type="SAM" id="SignalP"/>
    </source>
</evidence>
<keyword evidence="4" id="KW-0378">Hydrolase</keyword>
<evidence type="ECO:0000313" key="5">
    <source>
        <dbReference type="Proteomes" id="UP000320421"/>
    </source>
</evidence>
<sequence length="1483" mass="163645" precursor="true">MQHFKYFKRLLFICLLGAVIPVQAQVQRQPGFQPQVFALTNATVTTRPGTTIKNATVLVRDGLIEAVGTDLTVPGDAEVVDCQGMHVYPGFIDAASAELLDKDIKHPKPEERKVDFGRYALAATRPDNRNYLSPEFLANRAITSRKNNFSDYQKAGFTAVHVLPLGKIASGQGTLISTSELPVREATLLETTLGSFRLYAPHGDVYPTTLMGAVAHLRQSFLDTRHYEQHWDIYRDKEAFVKRPPTDVTYVALLETLHGKQIPVFAADSRDQILRALDFCQEVKIKPVILGAAEAHLCLDRLKKDSQGVICKLDFADKPKIKEESKSEKLTTEFSEPQRVQQEKIRLWQQRIQGLTQLAESGIPVAFTSEKLKQHISDVVPQLRVAVKAGFSADEALRSLTVDAAKILGIDQRLGTIEKGKLAHLVVMSHPWEEDDSKVRYLFVDGLKLDFTEKEKEKKQEPTKTPTEKKEQPVKVDLAGDWGVEIESAQGKVIGELKLAQDRSELRGSFSSEKGNGKVTAGKIEKDRLTITVAIGAGEHSIELQFNGTLGAEKQPQKLSGKLKSAFGTETSWSAVRKTPQGDSAPENPIQLSLEGMGDDELDFSPTESEVLVAEKPKHTSSEGADISRHQFQTELESDRISRHPSTGGNLLLKNGTVITVTGKTFSKASVLVKNGKVAAIGTDLKVPGGTTEIDVTGMYVMPGIIDTHSHIMITEGINESSQSIVPEVRVRDVVNTADPSEYRALAGGVTTARLFHGSANVIGGQDAVVKLKHGKTAREHVLHDAPQGVKFALGENVKFRTSRFPNTRMGVEATLQRAFLEAVDYRRQWQQYERAKKADPDIKLVPPRRDLRLEALADIVNHEKFIHSHCYRADEILMLLRVASNLGVRVWSLQHVLEGYKIAPEILAHGASCSTFSDWWAYKIEAFDAVPHNAALLNEAGINTVIKSDDWELIRHLYLEAAKTVRYGNLSFGDALQTITINPARELGLDQQIGSIEIGKDGDFAIFNGHPLNAYSRCEMTIIEGEVYFDRLKQPTAMSEAAEKRSAHSRTVIVEQEDLPLKLPASNVNEFAITGATLHPIDRDAIPGGILMVRNQKIEYVGPAKPLPKGLPQVDAQGLHVYPGMIDTGTTLGLTEIDKVKETRDYSESGDLQPDLRTGVAINPDSELFPVARAGGITTVLVCPQSGLIAGQSSIVQTAGWTAPEMVMQLEAGLQINWSIKKDRQEELKEFFKQARLYHKLKSQTKADEVRRPVTDPRYEALMPYLDGKKPVLIEANSREAIAGALLFAEEQKLKMIIAGGADAWKLTKELKERKVPVIVGPVMHRPEESYDPFDAPYTNPARLYDAGVPFCIRSNSAWNSRNTPFEAAMAVAYGLPEEAAIRSVTLSAAEILGVEEQVGSLTKGKLANLIITDGSPLQQTSHIKAVCVGGQIMPPESKQTRLYKRYRQRLQEFQKSSGDKAVPLPLETQKTDALKKPANTK</sequence>
<feature type="region of interest" description="Disordered" evidence="1">
    <location>
        <begin position="572"/>
        <end position="591"/>
    </location>
</feature>
<dbReference type="RefSeq" id="WP_145183676.1">
    <property type="nucleotide sequence ID" value="NZ_CP036266.1"/>
</dbReference>
<evidence type="ECO:0000313" key="4">
    <source>
        <dbReference type="EMBL" id="QDT20615.1"/>
    </source>
</evidence>
<keyword evidence="2" id="KW-0732">Signal</keyword>
<dbReference type="EC" id="3.5.2.-" evidence="4"/>
<dbReference type="GO" id="GO:0016810">
    <property type="term" value="F:hydrolase activity, acting on carbon-nitrogen (but not peptide) bonds"/>
    <property type="evidence" value="ECO:0007669"/>
    <property type="project" value="InterPro"/>
</dbReference>
<evidence type="ECO:0000256" key="1">
    <source>
        <dbReference type="SAM" id="MobiDB-lite"/>
    </source>
</evidence>
<dbReference type="Pfam" id="PF01979">
    <property type="entry name" value="Amidohydro_1"/>
    <property type="match status" value="3"/>
</dbReference>
<proteinExistence type="predicted"/>
<feature type="chain" id="PRO_5021852856" evidence="2">
    <location>
        <begin position="25"/>
        <end position="1483"/>
    </location>
</feature>
<dbReference type="SUPFAM" id="SSF51338">
    <property type="entry name" value="Composite domain of metallo-dependent hydrolases"/>
    <property type="match status" value="3"/>
</dbReference>
<dbReference type="InterPro" id="IPR011059">
    <property type="entry name" value="Metal-dep_hydrolase_composite"/>
</dbReference>
<dbReference type="InterPro" id="IPR051781">
    <property type="entry name" value="Metallo-dep_Hydrolase"/>
</dbReference>
<dbReference type="PANTHER" id="PTHR43135">
    <property type="entry name" value="ALPHA-D-RIBOSE 1-METHYLPHOSPHONATE 5-TRIPHOSPHATE DIPHOSPHATASE"/>
    <property type="match status" value="1"/>
</dbReference>
<evidence type="ECO:0000259" key="3">
    <source>
        <dbReference type="Pfam" id="PF01979"/>
    </source>
</evidence>
<reference evidence="4 5" key="1">
    <citation type="submission" date="2019-02" db="EMBL/GenBank/DDBJ databases">
        <title>Deep-cultivation of Planctomycetes and their phenomic and genomic characterization uncovers novel biology.</title>
        <authorList>
            <person name="Wiegand S."/>
            <person name="Jogler M."/>
            <person name="Boedeker C."/>
            <person name="Pinto D."/>
            <person name="Vollmers J."/>
            <person name="Rivas-Marin E."/>
            <person name="Kohn T."/>
            <person name="Peeters S.H."/>
            <person name="Heuer A."/>
            <person name="Rast P."/>
            <person name="Oberbeckmann S."/>
            <person name="Bunk B."/>
            <person name="Jeske O."/>
            <person name="Meyerdierks A."/>
            <person name="Storesund J.E."/>
            <person name="Kallscheuer N."/>
            <person name="Luecker S."/>
            <person name="Lage O.M."/>
            <person name="Pohl T."/>
            <person name="Merkel B.J."/>
            <person name="Hornburger P."/>
            <person name="Mueller R.-W."/>
            <person name="Bruemmer F."/>
            <person name="Labrenz M."/>
            <person name="Spormann A.M."/>
            <person name="Op den Camp H."/>
            <person name="Overmann J."/>
            <person name="Amann R."/>
            <person name="Jetten M.S.M."/>
            <person name="Mascher T."/>
            <person name="Medema M.H."/>
            <person name="Devos D.P."/>
            <person name="Kaster A.-K."/>
            <person name="Ovreas L."/>
            <person name="Rohde M."/>
            <person name="Galperin M.Y."/>
            <person name="Jogler C."/>
        </authorList>
    </citation>
    <scope>NUCLEOTIDE SEQUENCE [LARGE SCALE GENOMIC DNA]</scope>
    <source>
        <strain evidence="4 5">HG66A1</strain>
    </source>
</reference>
<dbReference type="InterPro" id="IPR006680">
    <property type="entry name" value="Amidohydro-rel"/>
</dbReference>